<evidence type="ECO:0000256" key="1">
    <source>
        <dbReference type="SAM" id="MobiDB-lite"/>
    </source>
</evidence>
<accession>A0A1Z4LK04</accession>
<keyword evidence="3" id="KW-1185">Reference proteome</keyword>
<evidence type="ECO:0000313" key="2">
    <source>
        <dbReference type="EMBL" id="BAY81580.1"/>
    </source>
</evidence>
<sequence>MVSDAETTIQPSVEQTIPQLPTVLQNLTVLDPLASINSPHRVTSSPTQINQSPQNQVQRKVEKQLQPTSTVPDALINNASSSGWSDFNNLVKGQTTPTRILRQTIAQNNSKNRTIQAKSSDNIATVQVSNQSSENKEKSDEVADATDKKSLEKLAVVVYEQLKQRLRIEQERHGRGYHGRISW</sequence>
<proteinExistence type="predicted"/>
<evidence type="ECO:0000313" key="3">
    <source>
        <dbReference type="Proteomes" id="UP000218418"/>
    </source>
</evidence>
<organism evidence="2 3">
    <name type="scientific">Calothrix parasitica NIES-267</name>
    <dbReference type="NCBI Taxonomy" id="1973488"/>
    <lineage>
        <taxon>Bacteria</taxon>
        <taxon>Bacillati</taxon>
        <taxon>Cyanobacteriota</taxon>
        <taxon>Cyanophyceae</taxon>
        <taxon>Nostocales</taxon>
        <taxon>Calotrichaceae</taxon>
        <taxon>Calothrix</taxon>
    </lineage>
</organism>
<reference evidence="2 3" key="1">
    <citation type="submission" date="2017-06" db="EMBL/GenBank/DDBJ databases">
        <title>Genome sequencing of cyanobaciteial culture collection at National Institute for Environmental Studies (NIES).</title>
        <authorList>
            <person name="Hirose Y."/>
            <person name="Shimura Y."/>
            <person name="Fujisawa T."/>
            <person name="Nakamura Y."/>
            <person name="Kawachi M."/>
        </authorList>
    </citation>
    <scope>NUCLEOTIDE SEQUENCE [LARGE SCALE GENOMIC DNA]</scope>
    <source>
        <strain evidence="2 3">NIES-267</strain>
    </source>
</reference>
<gene>
    <name evidence="2" type="ORF">NIES267_10570</name>
</gene>
<dbReference type="EMBL" id="AP018227">
    <property type="protein sequence ID" value="BAY81580.1"/>
    <property type="molecule type" value="Genomic_DNA"/>
</dbReference>
<feature type="region of interest" description="Disordered" evidence="1">
    <location>
        <begin position="112"/>
        <end position="146"/>
    </location>
</feature>
<feature type="region of interest" description="Disordered" evidence="1">
    <location>
        <begin position="37"/>
        <end position="56"/>
    </location>
</feature>
<name>A0A1Z4LK04_9CYAN</name>
<feature type="compositionally biased region" description="Basic and acidic residues" evidence="1">
    <location>
        <begin position="134"/>
        <end position="146"/>
    </location>
</feature>
<feature type="compositionally biased region" description="Polar residues" evidence="1">
    <location>
        <begin position="112"/>
        <end position="133"/>
    </location>
</feature>
<dbReference type="Proteomes" id="UP000218418">
    <property type="component" value="Chromosome"/>
</dbReference>
<dbReference type="AlphaFoldDB" id="A0A1Z4LK04"/>
<protein>
    <submittedName>
        <fullName evidence="2">Uncharacterized protein</fullName>
    </submittedName>
</protein>